<dbReference type="AlphaFoldDB" id="A0A0F9JMD6"/>
<sequence length="179" mass="19692">YSYSKETLESQISSLYGGRLAEELIFGQQAVTTGASNDIQRATELAHNMVTKWGLSDNMGPLSYGEDDGDMFMGRGGQHKGVSDLTAKQIDEDVRIVINRNYERAKDLLVEHMEKLHIMAKLLIKYETIDSAQIDAIMEGREPGEPKDWTDRSSTPPPSASAESDSSESPSGKPADQLP</sequence>
<protein>
    <recommendedName>
        <fullName evidence="2">Peptidase M41 domain-containing protein</fullName>
    </recommendedName>
</protein>
<dbReference type="PANTHER" id="PTHR23076:SF97">
    <property type="entry name" value="ATP-DEPENDENT ZINC METALLOPROTEASE YME1L1"/>
    <property type="match status" value="1"/>
</dbReference>
<reference evidence="3" key="1">
    <citation type="journal article" date="2015" name="Nature">
        <title>Complex archaea that bridge the gap between prokaryotes and eukaryotes.</title>
        <authorList>
            <person name="Spang A."/>
            <person name="Saw J.H."/>
            <person name="Jorgensen S.L."/>
            <person name="Zaremba-Niedzwiedzka K."/>
            <person name="Martijn J."/>
            <person name="Lind A.E."/>
            <person name="van Eijk R."/>
            <person name="Schleper C."/>
            <person name="Guy L."/>
            <person name="Ettema T.J."/>
        </authorList>
    </citation>
    <scope>NUCLEOTIDE SEQUENCE</scope>
</reference>
<comment type="caution">
    <text evidence="3">The sequence shown here is derived from an EMBL/GenBank/DDBJ whole genome shotgun (WGS) entry which is preliminary data.</text>
</comment>
<dbReference type="GO" id="GO:0005886">
    <property type="term" value="C:plasma membrane"/>
    <property type="evidence" value="ECO:0007669"/>
    <property type="project" value="TreeGrafter"/>
</dbReference>
<accession>A0A0F9JMD6</accession>
<feature type="compositionally biased region" description="Basic and acidic residues" evidence="1">
    <location>
        <begin position="139"/>
        <end position="151"/>
    </location>
</feature>
<dbReference type="Gene3D" id="1.20.58.760">
    <property type="entry name" value="Peptidase M41"/>
    <property type="match status" value="1"/>
</dbReference>
<feature type="non-terminal residue" evidence="3">
    <location>
        <position position="1"/>
    </location>
</feature>
<feature type="compositionally biased region" description="Low complexity" evidence="1">
    <location>
        <begin position="160"/>
        <end position="171"/>
    </location>
</feature>
<dbReference type="GO" id="GO:0006508">
    <property type="term" value="P:proteolysis"/>
    <property type="evidence" value="ECO:0007669"/>
    <property type="project" value="InterPro"/>
</dbReference>
<dbReference type="GO" id="GO:0005524">
    <property type="term" value="F:ATP binding"/>
    <property type="evidence" value="ECO:0007669"/>
    <property type="project" value="InterPro"/>
</dbReference>
<evidence type="ECO:0000313" key="3">
    <source>
        <dbReference type="EMBL" id="KKM70788.1"/>
    </source>
</evidence>
<dbReference type="GO" id="GO:0030163">
    <property type="term" value="P:protein catabolic process"/>
    <property type="evidence" value="ECO:0007669"/>
    <property type="project" value="TreeGrafter"/>
</dbReference>
<dbReference type="PANTHER" id="PTHR23076">
    <property type="entry name" value="METALLOPROTEASE M41 FTSH"/>
    <property type="match status" value="1"/>
</dbReference>
<dbReference type="GO" id="GO:0004176">
    <property type="term" value="F:ATP-dependent peptidase activity"/>
    <property type="evidence" value="ECO:0007669"/>
    <property type="project" value="InterPro"/>
</dbReference>
<evidence type="ECO:0000259" key="2">
    <source>
        <dbReference type="Pfam" id="PF01434"/>
    </source>
</evidence>
<dbReference type="InterPro" id="IPR000642">
    <property type="entry name" value="Peptidase_M41"/>
</dbReference>
<dbReference type="Pfam" id="PF01434">
    <property type="entry name" value="Peptidase_M41"/>
    <property type="match status" value="1"/>
</dbReference>
<proteinExistence type="predicted"/>
<evidence type="ECO:0000256" key="1">
    <source>
        <dbReference type="SAM" id="MobiDB-lite"/>
    </source>
</evidence>
<feature type="domain" description="Peptidase M41" evidence="2">
    <location>
        <begin position="2"/>
        <end position="137"/>
    </location>
</feature>
<feature type="region of interest" description="Disordered" evidence="1">
    <location>
        <begin position="139"/>
        <end position="179"/>
    </location>
</feature>
<name>A0A0F9JMD6_9ZZZZ</name>
<dbReference type="SUPFAM" id="SSF140990">
    <property type="entry name" value="FtsH protease domain-like"/>
    <property type="match status" value="1"/>
</dbReference>
<dbReference type="GO" id="GO:0004222">
    <property type="term" value="F:metalloendopeptidase activity"/>
    <property type="evidence" value="ECO:0007669"/>
    <property type="project" value="InterPro"/>
</dbReference>
<gene>
    <name evidence="3" type="ORF">LCGC14_1437170</name>
</gene>
<organism evidence="3">
    <name type="scientific">marine sediment metagenome</name>
    <dbReference type="NCBI Taxonomy" id="412755"/>
    <lineage>
        <taxon>unclassified sequences</taxon>
        <taxon>metagenomes</taxon>
        <taxon>ecological metagenomes</taxon>
    </lineage>
</organism>
<dbReference type="InterPro" id="IPR037219">
    <property type="entry name" value="Peptidase_M41-like"/>
</dbReference>
<dbReference type="EMBL" id="LAZR01009750">
    <property type="protein sequence ID" value="KKM70788.1"/>
    <property type="molecule type" value="Genomic_DNA"/>
</dbReference>